<dbReference type="FunCoup" id="K0YJG4">
    <property type="interactions" value="2"/>
</dbReference>
<name>K0YJG4_9ACTN</name>
<evidence type="ECO:0008006" key="7">
    <source>
        <dbReference type="Google" id="ProtNLM"/>
    </source>
</evidence>
<feature type="modified residue" description="N6-(pyridoxal phosphate)lysine" evidence="3">
    <location>
        <position position="199"/>
    </location>
</feature>
<dbReference type="FunFam" id="3.90.1150.10:FF:000092">
    <property type="entry name" value="Capsular polysaccharide biosynthesis protein"/>
    <property type="match status" value="1"/>
</dbReference>
<evidence type="ECO:0000256" key="3">
    <source>
        <dbReference type="PIRSR" id="PIRSR000390-2"/>
    </source>
</evidence>
<dbReference type="GO" id="GO:0000271">
    <property type="term" value="P:polysaccharide biosynthetic process"/>
    <property type="evidence" value="ECO:0007669"/>
    <property type="project" value="TreeGrafter"/>
</dbReference>
<dbReference type="PATRIC" id="fig|742818.3.peg.940"/>
<comment type="caution">
    <text evidence="5">The sequence shown here is derived from an EMBL/GenBank/DDBJ whole genome shotgun (WGS) entry which is preliminary data.</text>
</comment>
<dbReference type="PANTHER" id="PTHR30244:SF34">
    <property type="entry name" value="DTDP-4-AMINO-4,6-DIDEOXYGALACTOSE TRANSAMINASE"/>
    <property type="match status" value="1"/>
</dbReference>
<gene>
    <name evidence="5" type="ORF">HMPREF9451_00888</name>
</gene>
<dbReference type="GO" id="GO:0008483">
    <property type="term" value="F:transaminase activity"/>
    <property type="evidence" value="ECO:0007669"/>
    <property type="project" value="TreeGrafter"/>
</dbReference>
<dbReference type="InterPro" id="IPR015424">
    <property type="entry name" value="PyrdxlP-dep_Trfase"/>
</dbReference>
<dbReference type="Gene3D" id="3.40.640.10">
    <property type="entry name" value="Type I PLP-dependent aspartate aminotransferase-like (Major domain)"/>
    <property type="match status" value="1"/>
</dbReference>
<dbReference type="OrthoDB" id="9804264at2"/>
<dbReference type="InterPro" id="IPR015422">
    <property type="entry name" value="PyrdxlP-dep_Trfase_small"/>
</dbReference>
<keyword evidence="6" id="KW-1185">Reference proteome</keyword>
<reference evidence="5 6" key="1">
    <citation type="submission" date="2012-08" db="EMBL/GenBank/DDBJ databases">
        <title>The Genome Sequence of Slackia piriformis YIT 12062.</title>
        <authorList>
            <consortium name="The Broad Institute Genome Sequencing Platform"/>
            <person name="Earl A."/>
            <person name="Ward D."/>
            <person name="Feldgarden M."/>
            <person name="Gevers D."/>
            <person name="Morotomi M."/>
            <person name="Walker B."/>
            <person name="Young S.K."/>
            <person name="Zeng Q."/>
            <person name="Gargeya S."/>
            <person name="Fitzgerald M."/>
            <person name="Haas B."/>
            <person name="Abouelleil A."/>
            <person name="Alvarado L."/>
            <person name="Arachchi H.M."/>
            <person name="Berlin A.M."/>
            <person name="Chapman S.B."/>
            <person name="Goldberg J."/>
            <person name="Griggs A."/>
            <person name="Gujja S."/>
            <person name="Hansen M."/>
            <person name="Howarth C."/>
            <person name="Imamovic A."/>
            <person name="Larimer J."/>
            <person name="McCowen C."/>
            <person name="Montmayeur A."/>
            <person name="Murphy C."/>
            <person name="Neiman D."/>
            <person name="Pearson M."/>
            <person name="Priest M."/>
            <person name="Roberts A."/>
            <person name="Saif S."/>
            <person name="Shea T."/>
            <person name="Sisk P."/>
            <person name="Sykes S."/>
            <person name="Wortman J."/>
            <person name="Nusbaum C."/>
            <person name="Birren B."/>
        </authorList>
    </citation>
    <scope>NUCLEOTIDE SEQUENCE [LARGE SCALE GENOMIC DNA]</scope>
    <source>
        <strain evidence="5 6">YIT 12062</strain>
    </source>
</reference>
<dbReference type="Proteomes" id="UP000006069">
    <property type="component" value="Unassembled WGS sequence"/>
</dbReference>
<proteinExistence type="inferred from homology"/>
<dbReference type="FunFam" id="3.40.640.10:FF:000077">
    <property type="entry name" value="Spore coat polysaccharide biosynthesis protein spsC"/>
    <property type="match status" value="1"/>
</dbReference>
<dbReference type="InterPro" id="IPR000653">
    <property type="entry name" value="DegT/StrS_aminotransferase"/>
</dbReference>
<dbReference type="Gene3D" id="3.90.1150.10">
    <property type="entry name" value="Aspartate Aminotransferase, domain 1"/>
    <property type="match status" value="1"/>
</dbReference>
<dbReference type="PIRSF" id="PIRSF000390">
    <property type="entry name" value="PLP_StrS"/>
    <property type="match status" value="1"/>
</dbReference>
<dbReference type="CDD" id="cd00616">
    <property type="entry name" value="AHBA_syn"/>
    <property type="match status" value="1"/>
</dbReference>
<evidence type="ECO:0000256" key="2">
    <source>
        <dbReference type="PIRSR" id="PIRSR000390-1"/>
    </source>
</evidence>
<dbReference type="RefSeq" id="WP_009139102.1">
    <property type="nucleotide sequence ID" value="NZ_JH815198.1"/>
</dbReference>
<dbReference type="InterPro" id="IPR015421">
    <property type="entry name" value="PyrdxlP-dep_Trfase_major"/>
</dbReference>
<comment type="similarity">
    <text evidence="4">Belongs to the DegT/DnrJ/EryC1 family.</text>
</comment>
<keyword evidence="3 4" id="KW-0663">Pyridoxal phosphate</keyword>
<evidence type="ECO:0000256" key="4">
    <source>
        <dbReference type="RuleBase" id="RU004508"/>
    </source>
</evidence>
<comment type="cofactor">
    <cofactor evidence="1">
        <name>pyridoxal 5'-phosphate</name>
        <dbReference type="ChEBI" id="CHEBI:597326"/>
    </cofactor>
</comment>
<dbReference type="eggNOG" id="COG0399">
    <property type="taxonomic scope" value="Bacteria"/>
</dbReference>
<dbReference type="HOGENOM" id="CLU_033332_0_3_11"/>
<protein>
    <recommendedName>
        <fullName evidence="7">DegT/DnrJ/EryC1/StrS aminotransferase</fullName>
    </recommendedName>
</protein>
<dbReference type="PANTHER" id="PTHR30244">
    <property type="entry name" value="TRANSAMINASE"/>
    <property type="match status" value="1"/>
</dbReference>
<dbReference type="InParanoid" id="K0YJG4"/>
<dbReference type="AlphaFoldDB" id="K0YJG4"/>
<dbReference type="EMBL" id="ADMD01000007">
    <property type="protein sequence ID" value="EJZ83383.1"/>
    <property type="molecule type" value="Genomic_DNA"/>
</dbReference>
<organism evidence="5 6">
    <name type="scientific">Slackia piriformis YIT 12062</name>
    <dbReference type="NCBI Taxonomy" id="742818"/>
    <lineage>
        <taxon>Bacteria</taxon>
        <taxon>Bacillati</taxon>
        <taxon>Actinomycetota</taxon>
        <taxon>Coriobacteriia</taxon>
        <taxon>Eggerthellales</taxon>
        <taxon>Eggerthellaceae</taxon>
        <taxon>Slackia</taxon>
    </lineage>
</organism>
<dbReference type="SUPFAM" id="SSF53383">
    <property type="entry name" value="PLP-dependent transferases"/>
    <property type="match status" value="1"/>
</dbReference>
<evidence type="ECO:0000313" key="5">
    <source>
        <dbReference type="EMBL" id="EJZ83383.1"/>
    </source>
</evidence>
<dbReference type="GO" id="GO:0030170">
    <property type="term" value="F:pyridoxal phosphate binding"/>
    <property type="evidence" value="ECO:0007669"/>
    <property type="project" value="TreeGrafter"/>
</dbReference>
<accession>K0YJG4</accession>
<dbReference type="Pfam" id="PF01041">
    <property type="entry name" value="DegT_DnrJ_EryC1"/>
    <property type="match status" value="1"/>
</dbReference>
<feature type="active site" description="Proton acceptor" evidence="2">
    <location>
        <position position="199"/>
    </location>
</feature>
<evidence type="ECO:0000313" key="6">
    <source>
        <dbReference type="Proteomes" id="UP000006069"/>
    </source>
</evidence>
<sequence length="406" mass="44854">MQQRQVLFSPPDISDAEIEEVTEALRSGWITTGPRTKRLEQELTEFTQAQKTACLNSATAALECCLRALGIGEGDEVITSAYTYTASCSPICHVGATPVLCDVAPGSWEMDYEKLAGLITERTKAIIPVDLGGRMCDYDKLFAAIEKKKDLWSPSEGVQEAFDRAIVVADGAHSLGATYHGKPAGSVADFTTFSFHAVKNFTTAEGGALTWREHGFDSDEFYRQIMLLSLHGQTKDALSKNKVGAWEYDIAFTGWKCNMTDILASIGLAQLKRYPGMLERRRTMIGMYEKGLADMDLTLLHHYDENNCSSGHLMLVHMNGKDEAFRNAIIEHMAHAGVATNVHYKPLPLLTAYKNLGFDIADFPQAYVMYESEITLPLHTNLSDEDVEYVIEAFKNAYFAVSGGNA</sequence>
<evidence type="ECO:0000256" key="1">
    <source>
        <dbReference type="ARBA" id="ARBA00001933"/>
    </source>
</evidence>